<organism evidence="2 3">
    <name type="scientific">Arabis nemorensis</name>
    <dbReference type="NCBI Taxonomy" id="586526"/>
    <lineage>
        <taxon>Eukaryota</taxon>
        <taxon>Viridiplantae</taxon>
        <taxon>Streptophyta</taxon>
        <taxon>Embryophyta</taxon>
        <taxon>Tracheophyta</taxon>
        <taxon>Spermatophyta</taxon>
        <taxon>Magnoliopsida</taxon>
        <taxon>eudicotyledons</taxon>
        <taxon>Gunneridae</taxon>
        <taxon>Pentapetalae</taxon>
        <taxon>rosids</taxon>
        <taxon>malvids</taxon>
        <taxon>Brassicales</taxon>
        <taxon>Brassicaceae</taxon>
        <taxon>Arabideae</taxon>
        <taxon>Arabis</taxon>
    </lineage>
</organism>
<proteinExistence type="predicted"/>
<name>A0A565BWW2_9BRAS</name>
<evidence type="ECO:0008006" key="4">
    <source>
        <dbReference type="Google" id="ProtNLM"/>
    </source>
</evidence>
<dbReference type="EMBL" id="CABITT030000005">
    <property type="protein sequence ID" value="VVB05845.1"/>
    <property type="molecule type" value="Genomic_DNA"/>
</dbReference>
<comment type="caution">
    <text evidence="2">The sequence shown here is derived from an EMBL/GenBank/DDBJ whole genome shotgun (WGS) entry which is preliminary data.</text>
</comment>
<gene>
    <name evidence="2" type="ORF">ANE_LOCUS16289</name>
</gene>
<sequence length="95" mass="10430">MTKFAAALRIGLKSIFFMRWCRVAICAANAMARSTELRCKAVSLSEIFDFDWAKLAVFGLRGSCKSGDGLVVRHVSTIRDNFKGSLFATFRGGSS</sequence>
<protein>
    <recommendedName>
        <fullName evidence="4">Secreted protein</fullName>
    </recommendedName>
</protein>
<evidence type="ECO:0000256" key="1">
    <source>
        <dbReference type="SAM" id="SignalP"/>
    </source>
</evidence>
<evidence type="ECO:0000313" key="3">
    <source>
        <dbReference type="Proteomes" id="UP000489600"/>
    </source>
</evidence>
<keyword evidence="1" id="KW-0732">Signal</keyword>
<reference evidence="2" key="1">
    <citation type="submission" date="2019-07" db="EMBL/GenBank/DDBJ databases">
        <authorList>
            <person name="Dittberner H."/>
        </authorList>
    </citation>
    <scope>NUCLEOTIDE SEQUENCE [LARGE SCALE GENOMIC DNA]</scope>
</reference>
<feature type="signal peptide" evidence="1">
    <location>
        <begin position="1"/>
        <end position="26"/>
    </location>
</feature>
<accession>A0A565BWW2</accession>
<dbReference type="AlphaFoldDB" id="A0A565BWW2"/>
<dbReference type="Proteomes" id="UP000489600">
    <property type="component" value="Unassembled WGS sequence"/>
</dbReference>
<keyword evidence="3" id="KW-1185">Reference proteome</keyword>
<evidence type="ECO:0000313" key="2">
    <source>
        <dbReference type="EMBL" id="VVB05845.1"/>
    </source>
</evidence>
<feature type="chain" id="PRO_5021699944" description="Secreted protein" evidence="1">
    <location>
        <begin position="27"/>
        <end position="95"/>
    </location>
</feature>